<gene>
    <name evidence="3" type="ORF">E6K81_02990</name>
</gene>
<name>A0A538UD10_UNCEI</name>
<comment type="caution">
    <text evidence="3">The sequence shown here is derived from an EMBL/GenBank/DDBJ whole genome shotgun (WGS) entry which is preliminary data.</text>
</comment>
<dbReference type="EMBL" id="VBPB01000043">
    <property type="protein sequence ID" value="TMQ73774.1"/>
    <property type="molecule type" value="Genomic_DNA"/>
</dbReference>
<proteinExistence type="predicted"/>
<evidence type="ECO:0000259" key="2">
    <source>
        <dbReference type="Pfam" id="PF13860"/>
    </source>
</evidence>
<sequence length="663" mass="68968">MAPRRWSARALRALALVFALSVSAAPAAHALRLFDYNVLNYPGPSGPARDPYFRTVIAPLSPDIFVAEEMTSQAGVNEFLNSLNTMEPGQWSALPFVDGNDTDSGLFYKTAKFSWAGQSSFYPDPPTNLRLVHVFRLRPAGYTSNAALIHIYAVHLKASMGFESNRLTECTGIRDSMNNLPSGSAAFVLGDFNFYTGLEPGLQKLIESEADNDGRLFDPLGLQNVTWQDNTSMQIAWTQSPCKTGDTGCASGASTGGLDDRFDLILPTLAWNDGQGYELIPGTYISVGNDGLHHNNSIQDPPTIPEGAAYATALHSVSDHLPVRVDLQLPSRITVPAALAFGSVIVGGTASQNLSVSNPAVAPADALDYSLAAPAGFTAPGGGFSLAAGAPAASHAIGMATATSGAKSGSLTVTSDDPDHPTASVALSGTVLEHAQASLDSTAALLSQTLDFGTQAQGGFATLMARVHDLGYDASRARLSVTSATIDGGDGRFSIVGGFSPALVAGVAQTYTVQFDDAGATQDVDYDATLTFASADEPLPGAAAQPALTVALHAKVSSGAVGVPGGHIVPTVTRLYPPAPNPVTDETTVQFDLAHAADLSLAIFDLAGRRVSTLAQGTLPAGQYRYPWSGQAEGGTSLGTGLYFVRLSIAGEPARLARLALLR</sequence>
<dbReference type="InterPro" id="IPR026444">
    <property type="entry name" value="Secre_tail"/>
</dbReference>
<organism evidence="3 4">
    <name type="scientific">Eiseniibacteriota bacterium</name>
    <dbReference type="NCBI Taxonomy" id="2212470"/>
    <lineage>
        <taxon>Bacteria</taxon>
        <taxon>Candidatus Eiseniibacteriota</taxon>
    </lineage>
</organism>
<evidence type="ECO:0000313" key="3">
    <source>
        <dbReference type="EMBL" id="TMQ73774.1"/>
    </source>
</evidence>
<dbReference type="Gene3D" id="2.60.40.4070">
    <property type="match status" value="1"/>
</dbReference>
<protein>
    <submittedName>
        <fullName evidence="3">Choice-of-anchor D domain-containing protein</fullName>
    </submittedName>
</protein>
<dbReference type="AlphaFoldDB" id="A0A538UD10"/>
<dbReference type="Proteomes" id="UP000319771">
    <property type="component" value="Unassembled WGS sequence"/>
</dbReference>
<dbReference type="InterPro" id="IPR025965">
    <property type="entry name" value="FlgD/Vpr_Ig-like"/>
</dbReference>
<keyword evidence="1" id="KW-0732">Signal</keyword>
<reference evidence="3 4" key="1">
    <citation type="journal article" date="2019" name="Nat. Microbiol.">
        <title>Mediterranean grassland soil C-N compound turnover is dependent on rainfall and depth, and is mediated by genomically divergent microorganisms.</title>
        <authorList>
            <person name="Diamond S."/>
            <person name="Andeer P.F."/>
            <person name="Li Z."/>
            <person name="Crits-Christoph A."/>
            <person name="Burstein D."/>
            <person name="Anantharaman K."/>
            <person name="Lane K.R."/>
            <person name="Thomas B.C."/>
            <person name="Pan C."/>
            <person name="Northen T.R."/>
            <person name="Banfield J.F."/>
        </authorList>
    </citation>
    <scope>NUCLEOTIDE SEQUENCE [LARGE SCALE GENOMIC DNA]</scope>
    <source>
        <strain evidence="3">WS_11</strain>
    </source>
</reference>
<dbReference type="NCBIfam" id="NF012200">
    <property type="entry name" value="choice_anch_D"/>
    <property type="match status" value="1"/>
</dbReference>
<evidence type="ECO:0000313" key="4">
    <source>
        <dbReference type="Proteomes" id="UP000319771"/>
    </source>
</evidence>
<dbReference type="Gene3D" id="3.60.10.10">
    <property type="entry name" value="Endonuclease/exonuclease/phosphatase"/>
    <property type="match status" value="1"/>
</dbReference>
<dbReference type="Pfam" id="PF13860">
    <property type="entry name" value="FlgD_ig"/>
    <property type="match status" value="1"/>
</dbReference>
<accession>A0A538UD10</accession>
<feature type="chain" id="PRO_5022106122" evidence="1">
    <location>
        <begin position="25"/>
        <end position="663"/>
    </location>
</feature>
<feature type="domain" description="FlgD/Vpr Ig-like" evidence="2">
    <location>
        <begin position="585"/>
        <end position="648"/>
    </location>
</feature>
<dbReference type="SUPFAM" id="SSF56219">
    <property type="entry name" value="DNase I-like"/>
    <property type="match status" value="1"/>
</dbReference>
<dbReference type="InterPro" id="IPR036691">
    <property type="entry name" value="Endo/exonu/phosph_ase_sf"/>
</dbReference>
<dbReference type="Gene3D" id="2.60.40.10">
    <property type="entry name" value="Immunoglobulins"/>
    <property type="match status" value="1"/>
</dbReference>
<evidence type="ECO:0000256" key="1">
    <source>
        <dbReference type="SAM" id="SignalP"/>
    </source>
</evidence>
<feature type="signal peptide" evidence="1">
    <location>
        <begin position="1"/>
        <end position="24"/>
    </location>
</feature>
<dbReference type="NCBIfam" id="TIGR04183">
    <property type="entry name" value="Por_Secre_tail"/>
    <property type="match status" value="1"/>
</dbReference>
<dbReference type="InterPro" id="IPR013783">
    <property type="entry name" value="Ig-like_fold"/>
</dbReference>